<evidence type="ECO:0000256" key="4">
    <source>
        <dbReference type="ARBA" id="ARBA00022729"/>
    </source>
</evidence>
<dbReference type="Gene3D" id="3.40.50.1980">
    <property type="entry name" value="Nitrogenase molybdenum iron protein domain"/>
    <property type="match status" value="2"/>
</dbReference>
<dbReference type="InterPro" id="IPR002491">
    <property type="entry name" value="ABC_transptr_periplasmic_BD"/>
</dbReference>
<feature type="chain" id="PRO_5045079045" evidence="5">
    <location>
        <begin position="22"/>
        <end position="326"/>
    </location>
</feature>
<dbReference type="RefSeq" id="WP_345495915.1">
    <property type="nucleotide sequence ID" value="NZ_BAABJM010000002.1"/>
</dbReference>
<keyword evidence="8" id="KW-1185">Reference proteome</keyword>
<evidence type="ECO:0000256" key="3">
    <source>
        <dbReference type="ARBA" id="ARBA00022448"/>
    </source>
</evidence>
<feature type="domain" description="Fe/B12 periplasmic-binding" evidence="6">
    <location>
        <begin position="50"/>
        <end position="324"/>
    </location>
</feature>
<dbReference type="Proteomes" id="UP001500603">
    <property type="component" value="Unassembled WGS sequence"/>
</dbReference>
<comment type="similarity">
    <text evidence="2">Belongs to the bacterial solute-binding protein 8 family.</text>
</comment>
<dbReference type="Pfam" id="PF01497">
    <property type="entry name" value="Peripla_BP_2"/>
    <property type="match status" value="1"/>
</dbReference>
<dbReference type="PROSITE" id="PS50983">
    <property type="entry name" value="FE_B12_PBP"/>
    <property type="match status" value="1"/>
</dbReference>
<name>A0ABP9KA48_9NOCA</name>
<organism evidence="7 8">
    <name type="scientific">Nocardia callitridis</name>
    <dbReference type="NCBI Taxonomy" id="648753"/>
    <lineage>
        <taxon>Bacteria</taxon>
        <taxon>Bacillati</taxon>
        <taxon>Actinomycetota</taxon>
        <taxon>Actinomycetes</taxon>
        <taxon>Mycobacteriales</taxon>
        <taxon>Nocardiaceae</taxon>
        <taxon>Nocardia</taxon>
    </lineage>
</organism>
<sequence length="326" mass="34693">MSARRLGVAVAVLVSIVLATAGCVKSDDSTHEVFNDPHGTPGFSLPENPRVVALGWSDGGIALELGVAPEAIYDWMSIGADTKGVGEWDAAAFGDKTPQLIPSQSDGNFNMQQIEELRPDLILNVRAKTDDDINADLSKIAPVVTSPAGTNDYAINWQTQTEIIGAALGKHDEAEQLIGQTTDAQQTIREQHPEFAGKRFVYATKFGTAYGAYLPGDSRFDFFADLGFVVNPPILQLQSTGFAAQVPVERVGDLDAEAAIFSTINLPFSDLQNDPLINSLAVVRDKHAVLLPQKDPAIMALSAGTPASLKFAAQRITPQLAAAVPA</sequence>
<proteinExistence type="inferred from homology"/>
<keyword evidence="4 5" id="KW-0732">Signal</keyword>
<reference evidence="8" key="1">
    <citation type="journal article" date="2019" name="Int. J. Syst. Evol. Microbiol.">
        <title>The Global Catalogue of Microorganisms (GCM) 10K type strain sequencing project: providing services to taxonomists for standard genome sequencing and annotation.</title>
        <authorList>
            <consortium name="The Broad Institute Genomics Platform"/>
            <consortium name="The Broad Institute Genome Sequencing Center for Infectious Disease"/>
            <person name="Wu L."/>
            <person name="Ma J."/>
        </authorList>
    </citation>
    <scope>NUCLEOTIDE SEQUENCE [LARGE SCALE GENOMIC DNA]</scope>
    <source>
        <strain evidence="8">JCM 18298</strain>
    </source>
</reference>
<gene>
    <name evidence="7" type="ORF">GCM10023318_29660</name>
</gene>
<evidence type="ECO:0000256" key="2">
    <source>
        <dbReference type="ARBA" id="ARBA00008814"/>
    </source>
</evidence>
<dbReference type="PROSITE" id="PS51257">
    <property type="entry name" value="PROKAR_LIPOPROTEIN"/>
    <property type="match status" value="1"/>
</dbReference>
<dbReference type="InterPro" id="IPR051313">
    <property type="entry name" value="Bact_iron-sidero_bind"/>
</dbReference>
<keyword evidence="3" id="KW-0813">Transport</keyword>
<accession>A0ABP9KA48</accession>
<dbReference type="EMBL" id="BAABJM010000002">
    <property type="protein sequence ID" value="GAA5054556.1"/>
    <property type="molecule type" value="Genomic_DNA"/>
</dbReference>
<evidence type="ECO:0000313" key="7">
    <source>
        <dbReference type="EMBL" id="GAA5054556.1"/>
    </source>
</evidence>
<dbReference type="PANTHER" id="PTHR30532">
    <property type="entry name" value="IRON III DICITRATE-BINDING PERIPLASMIC PROTEIN"/>
    <property type="match status" value="1"/>
</dbReference>
<comment type="caution">
    <text evidence="7">The sequence shown here is derived from an EMBL/GenBank/DDBJ whole genome shotgun (WGS) entry which is preliminary data.</text>
</comment>
<evidence type="ECO:0000259" key="6">
    <source>
        <dbReference type="PROSITE" id="PS50983"/>
    </source>
</evidence>
<dbReference type="SUPFAM" id="SSF53807">
    <property type="entry name" value="Helical backbone' metal receptor"/>
    <property type="match status" value="1"/>
</dbReference>
<comment type="subcellular location">
    <subcellularLocation>
        <location evidence="1">Cell envelope</location>
    </subcellularLocation>
</comment>
<evidence type="ECO:0000256" key="5">
    <source>
        <dbReference type="SAM" id="SignalP"/>
    </source>
</evidence>
<dbReference type="PANTHER" id="PTHR30532:SF24">
    <property type="entry name" value="FERRIC ENTEROBACTIN-BINDING PERIPLASMIC PROTEIN FEPB"/>
    <property type="match status" value="1"/>
</dbReference>
<protein>
    <submittedName>
        <fullName evidence="7">Iron-siderophore ABC transporter substrate-binding protein</fullName>
    </submittedName>
</protein>
<evidence type="ECO:0000256" key="1">
    <source>
        <dbReference type="ARBA" id="ARBA00004196"/>
    </source>
</evidence>
<evidence type="ECO:0000313" key="8">
    <source>
        <dbReference type="Proteomes" id="UP001500603"/>
    </source>
</evidence>
<feature type="signal peptide" evidence="5">
    <location>
        <begin position="1"/>
        <end position="21"/>
    </location>
</feature>